<dbReference type="PROSITE" id="PS50836">
    <property type="entry name" value="DOMON"/>
    <property type="match status" value="1"/>
</dbReference>
<dbReference type="InterPro" id="IPR017214">
    <property type="entry name" value="UCP037471"/>
</dbReference>
<feature type="transmembrane region" description="Helical" evidence="9">
    <location>
        <begin position="219"/>
        <end position="241"/>
    </location>
</feature>
<dbReference type="Pfam" id="PF04526">
    <property type="entry name" value="DUF568"/>
    <property type="match status" value="1"/>
</dbReference>
<keyword evidence="2" id="KW-0813">Transport</keyword>
<evidence type="ECO:0000256" key="6">
    <source>
        <dbReference type="ARBA" id="ARBA00022989"/>
    </source>
</evidence>
<evidence type="ECO:0000256" key="3">
    <source>
        <dbReference type="ARBA" id="ARBA00022692"/>
    </source>
</evidence>
<dbReference type="EMBL" id="JAAIUW010000009">
    <property type="protein sequence ID" value="KAF7815958.1"/>
    <property type="molecule type" value="Genomic_DNA"/>
</dbReference>
<keyword evidence="8" id="KW-0479">Metal-binding</keyword>
<evidence type="ECO:0000259" key="11">
    <source>
        <dbReference type="PROSITE" id="PS50939"/>
    </source>
</evidence>
<dbReference type="SMART" id="SM00665">
    <property type="entry name" value="B561"/>
    <property type="match status" value="1"/>
</dbReference>
<keyword evidence="3 9" id="KW-0812">Transmembrane</keyword>
<dbReference type="Proteomes" id="UP000634136">
    <property type="component" value="Unassembled WGS sequence"/>
</dbReference>
<evidence type="ECO:0000256" key="5">
    <source>
        <dbReference type="ARBA" id="ARBA00022982"/>
    </source>
</evidence>
<feature type="transmembrane region" description="Helical" evidence="9">
    <location>
        <begin position="248"/>
        <end position="268"/>
    </location>
</feature>
<feature type="domain" description="DOMON" evidence="10">
    <location>
        <begin position="40"/>
        <end position="154"/>
    </location>
</feature>
<feature type="binding site" description="axial binding residue" evidence="8">
    <location>
        <position position="185"/>
    </location>
    <ligand>
        <name>heme b</name>
        <dbReference type="ChEBI" id="CHEBI:60344"/>
        <label>1</label>
    </ligand>
    <ligandPart>
        <name>Fe</name>
        <dbReference type="ChEBI" id="CHEBI:18248"/>
    </ligandPart>
</feature>
<proteinExistence type="predicted"/>
<name>A0A834WCE1_9FABA</name>
<feature type="binding site" description="axial binding residue" evidence="8">
    <location>
        <position position="221"/>
    </location>
    <ligand>
        <name>heme b</name>
        <dbReference type="ChEBI" id="CHEBI:60344"/>
        <label>1</label>
    </ligand>
    <ligandPart>
        <name>Fe</name>
        <dbReference type="ChEBI" id="CHEBI:18248"/>
    </ligandPart>
</feature>
<dbReference type="InterPro" id="IPR005018">
    <property type="entry name" value="DOMON_domain"/>
</dbReference>
<feature type="transmembrane region" description="Helical" evidence="9">
    <location>
        <begin position="186"/>
        <end position="207"/>
    </location>
</feature>
<dbReference type="Pfam" id="PF03188">
    <property type="entry name" value="Cytochrom_B561"/>
    <property type="match status" value="1"/>
</dbReference>
<dbReference type="AlphaFoldDB" id="A0A834WCE1"/>
<keyword evidence="4" id="KW-0732">Signal</keyword>
<feature type="binding site" description="axial binding residue" evidence="8">
    <location>
        <position position="286"/>
    </location>
    <ligand>
        <name>heme b</name>
        <dbReference type="ChEBI" id="CHEBI:60344"/>
        <label>1</label>
    </ligand>
    <ligandPart>
        <name>Fe</name>
        <dbReference type="ChEBI" id="CHEBI:18248"/>
    </ligandPart>
</feature>
<protein>
    <submittedName>
        <fullName evidence="12">Cytochrome b561 and DOMON domain-containing protein</fullName>
    </submittedName>
</protein>
<gene>
    <name evidence="12" type="ORF">G2W53_029927</name>
</gene>
<dbReference type="CDD" id="cd08760">
    <property type="entry name" value="Cyt_b561_FRRS1_like"/>
    <property type="match status" value="1"/>
</dbReference>
<dbReference type="Gene3D" id="1.20.120.1770">
    <property type="match status" value="1"/>
</dbReference>
<accession>A0A834WCE1</accession>
<keyword evidence="8" id="KW-0408">Iron</keyword>
<keyword evidence="5" id="KW-0249">Electron transport</keyword>
<evidence type="ECO:0000256" key="4">
    <source>
        <dbReference type="ARBA" id="ARBA00022729"/>
    </source>
</evidence>
<feature type="transmembrane region" description="Helical" evidence="9">
    <location>
        <begin position="280"/>
        <end position="303"/>
    </location>
</feature>
<keyword evidence="7 9" id="KW-0472">Membrane</keyword>
<evidence type="ECO:0000256" key="8">
    <source>
        <dbReference type="PIRSR" id="PIRSR037471-1"/>
    </source>
</evidence>
<keyword evidence="6 9" id="KW-1133">Transmembrane helix</keyword>
<evidence type="ECO:0000256" key="1">
    <source>
        <dbReference type="ARBA" id="ARBA00004370"/>
    </source>
</evidence>
<comment type="subcellular location">
    <subcellularLocation>
        <location evidence="1">Membrane</location>
    </subcellularLocation>
</comment>
<keyword evidence="13" id="KW-1185">Reference proteome</keyword>
<evidence type="ECO:0000256" key="2">
    <source>
        <dbReference type="ARBA" id="ARBA00022448"/>
    </source>
</evidence>
<dbReference type="PROSITE" id="PS50939">
    <property type="entry name" value="CYTOCHROME_B561"/>
    <property type="match status" value="1"/>
</dbReference>
<dbReference type="GO" id="GO:0016020">
    <property type="term" value="C:membrane"/>
    <property type="evidence" value="ECO:0007669"/>
    <property type="project" value="UniProtKB-SubCell"/>
</dbReference>
<dbReference type="InterPro" id="IPR006593">
    <property type="entry name" value="Cyt_b561/ferric_Rdtase_TM"/>
</dbReference>
<dbReference type="PANTHER" id="PTHR23130">
    <property type="entry name" value="CYTOCHROME B561 AND DOMON DOMAIN-CONTAINING PROTEIN"/>
    <property type="match status" value="1"/>
</dbReference>
<comment type="caution">
    <text evidence="12">The sequence shown here is derived from an EMBL/GenBank/DDBJ whole genome shotgun (WGS) entry which is preliminary data.</text>
</comment>
<dbReference type="OrthoDB" id="2419613at2759"/>
<evidence type="ECO:0000256" key="9">
    <source>
        <dbReference type="SAM" id="Phobius"/>
    </source>
</evidence>
<evidence type="ECO:0000256" key="7">
    <source>
        <dbReference type="ARBA" id="ARBA00023136"/>
    </source>
</evidence>
<dbReference type="GO" id="GO:0046872">
    <property type="term" value="F:metal ion binding"/>
    <property type="evidence" value="ECO:0007669"/>
    <property type="project" value="UniProtKB-KW"/>
</dbReference>
<dbReference type="InterPro" id="IPR045265">
    <property type="entry name" value="AIR12_DOMON"/>
</dbReference>
<dbReference type="CDD" id="cd09629">
    <property type="entry name" value="DOMON_CIL1_like"/>
    <property type="match status" value="1"/>
</dbReference>
<dbReference type="PIRSF" id="PIRSF037471">
    <property type="entry name" value="UCP037471"/>
    <property type="match status" value="1"/>
</dbReference>
<dbReference type="PANTHER" id="PTHR23130:SF212">
    <property type="entry name" value="AUXIN-RESPONSIVE FAMILY PROTEIN"/>
    <property type="match status" value="1"/>
</dbReference>
<evidence type="ECO:0000313" key="12">
    <source>
        <dbReference type="EMBL" id="KAF7815958.1"/>
    </source>
</evidence>
<sequence length="332" mass="37519">MNNLWYWALPGHSRTTTTSCSLYKFSNNAKFSACNDLPVLDSSIHWNYHSASNSIDVAFKKNNANPNAWIAWAINPTSTGMVGSQAFVAFRKSDGAITAYTSPVNSYGTRLEEGKLSFQVDCCFCHLRERRHYMFATFRLAENSSRVNHVWQEGSVSDDVPIIHALSASNVKSFGQLDFLSGKVHGILNGIGWGILMPIGVMLARYLKAFDNASPMWFHLHRALQILAYFIGTAGFGLGIYMRNYSHVHGYTGITIFSLATAQIFLAVFLRPNKDHKNRIFWNIFHYIVGITVILEVVTWVLVCKRKMKNMEVEDSEKCSVKSEEHKDEEIP</sequence>
<evidence type="ECO:0000259" key="10">
    <source>
        <dbReference type="PROSITE" id="PS50836"/>
    </source>
</evidence>
<evidence type="ECO:0000313" key="13">
    <source>
        <dbReference type="Proteomes" id="UP000634136"/>
    </source>
</evidence>
<feature type="domain" description="Cytochrome b561" evidence="11">
    <location>
        <begin position="153"/>
        <end position="332"/>
    </location>
</feature>
<feature type="binding site" description="axial binding residue" evidence="8">
    <location>
        <position position="249"/>
    </location>
    <ligand>
        <name>heme b</name>
        <dbReference type="ChEBI" id="CHEBI:60344"/>
        <label>1</label>
    </ligand>
    <ligandPart>
        <name>Fe</name>
        <dbReference type="ChEBI" id="CHEBI:18248"/>
    </ligandPart>
</feature>
<organism evidence="12 13">
    <name type="scientific">Senna tora</name>
    <dbReference type="NCBI Taxonomy" id="362788"/>
    <lineage>
        <taxon>Eukaryota</taxon>
        <taxon>Viridiplantae</taxon>
        <taxon>Streptophyta</taxon>
        <taxon>Embryophyta</taxon>
        <taxon>Tracheophyta</taxon>
        <taxon>Spermatophyta</taxon>
        <taxon>Magnoliopsida</taxon>
        <taxon>eudicotyledons</taxon>
        <taxon>Gunneridae</taxon>
        <taxon>Pentapetalae</taxon>
        <taxon>rosids</taxon>
        <taxon>fabids</taxon>
        <taxon>Fabales</taxon>
        <taxon>Fabaceae</taxon>
        <taxon>Caesalpinioideae</taxon>
        <taxon>Cassia clade</taxon>
        <taxon>Senna</taxon>
    </lineage>
</organism>
<reference evidence="12" key="1">
    <citation type="submission" date="2020-09" db="EMBL/GenBank/DDBJ databases">
        <title>Genome-Enabled Discovery of Anthraquinone Biosynthesis in Senna tora.</title>
        <authorList>
            <person name="Kang S.-H."/>
            <person name="Pandey R.P."/>
            <person name="Lee C.-M."/>
            <person name="Sim J.-S."/>
            <person name="Jeong J.-T."/>
            <person name="Choi B.-S."/>
            <person name="Jung M."/>
            <person name="Ginzburg D."/>
            <person name="Zhao K."/>
            <person name="Won S.Y."/>
            <person name="Oh T.-J."/>
            <person name="Yu Y."/>
            <person name="Kim N.-H."/>
            <person name="Lee O.R."/>
            <person name="Lee T.-H."/>
            <person name="Bashyal P."/>
            <person name="Kim T.-S."/>
            <person name="Lee W.-H."/>
            <person name="Kawkins C."/>
            <person name="Kim C.-K."/>
            <person name="Kim J.S."/>
            <person name="Ahn B.O."/>
            <person name="Rhee S.Y."/>
            <person name="Sohng J.K."/>
        </authorList>
    </citation>
    <scope>NUCLEOTIDE SEQUENCE</scope>
    <source>
        <tissue evidence="12">Leaf</tissue>
    </source>
</reference>